<protein>
    <submittedName>
        <fullName evidence="2">Uncharacterized protein</fullName>
    </submittedName>
</protein>
<sequence length="96" mass="10388">MSSFFQKIKEKTSRRKSGTPAQAQSASKDAEPTYSIQPHPARTNDPADLQPNQPGGGLRSDPVMGAHNAKGPYVPDNLPPALNSDDYARRTAELNK</sequence>
<evidence type="ECO:0000313" key="3">
    <source>
        <dbReference type="Proteomes" id="UP000054007"/>
    </source>
</evidence>
<proteinExistence type="predicted"/>
<dbReference type="STRING" id="1314674.A0A0D7BGV6"/>
<keyword evidence="3" id="KW-1185">Reference proteome</keyword>
<gene>
    <name evidence="2" type="ORF">CYLTODRAFT_488919</name>
</gene>
<name>A0A0D7BGV6_9AGAR</name>
<dbReference type="Proteomes" id="UP000054007">
    <property type="component" value="Unassembled WGS sequence"/>
</dbReference>
<dbReference type="EMBL" id="KN880484">
    <property type="protein sequence ID" value="KIY69415.1"/>
    <property type="molecule type" value="Genomic_DNA"/>
</dbReference>
<feature type="region of interest" description="Disordered" evidence="1">
    <location>
        <begin position="1"/>
        <end position="96"/>
    </location>
</feature>
<evidence type="ECO:0000256" key="1">
    <source>
        <dbReference type="SAM" id="MobiDB-lite"/>
    </source>
</evidence>
<dbReference type="AlphaFoldDB" id="A0A0D7BGV6"/>
<dbReference type="OrthoDB" id="2532734at2759"/>
<organism evidence="2 3">
    <name type="scientific">Cylindrobasidium torrendii FP15055 ss-10</name>
    <dbReference type="NCBI Taxonomy" id="1314674"/>
    <lineage>
        <taxon>Eukaryota</taxon>
        <taxon>Fungi</taxon>
        <taxon>Dikarya</taxon>
        <taxon>Basidiomycota</taxon>
        <taxon>Agaricomycotina</taxon>
        <taxon>Agaricomycetes</taxon>
        <taxon>Agaricomycetidae</taxon>
        <taxon>Agaricales</taxon>
        <taxon>Marasmiineae</taxon>
        <taxon>Physalacriaceae</taxon>
        <taxon>Cylindrobasidium</taxon>
    </lineage>
</organism>
<evidence type="ECO:0000313" key="2">
    <source>
        <dbReference type="EMBL" id="KIY69415.1"/>
    </source>
</evidence>
<accession>A0A0D7BGV6</accession>
<reference evidence="2 3" key="1">
    <citation type="journal article" date="2015" name="Fungal Genet. Biol.">
        <title>Evolution of novel wood decay mechanisms in Agaricales revealed by the genome sequences of Fistulina hepatica and Cylindrobasidium torrendii.</title>
        <authorList>
            <person name="Floudas D."/>
            <person name="Held B.W."/>
            <person name="Riley R."/>
            <person name="Nagy L.G."/>
            <person name="Koehler G."/>
            <person name="Ransdell A.S."/>
            <person name="Younus H."/>
            <person name="Chow J."/>
            <person name="Chiniquy J."/>
            <person name="Lipzen A."/>
            <person name="Tritt A."/>
            <person name="Sun H."/>
            <person name="Haridas S."/>
            <person name="LaButti K."/>
            <person name="Ohm R.A."/>
            <person name="Kues U."/>
            <person name="Blanchette R.A."/>
            <person name="Grigoriev I.V."/>
            <person name="Minto R.E."/>
            <person name="Hibbett D.S."/>
        </authorList>
    </citation>
    <scope>NUCLEOTIDE SEQUENCE [LARGE SCALE GENOMIC DNA]</scope>
    <source>
        <strain evidence="2 3">FP15055 ss-10</strain>
    </source>
</reference>
<feature type="compositionally biased region" description="Basic and acidic residues" evidence="1">
    <location>
        <begin position="86"/>
        <end position="96"/>
    </location>
</feature>